<dbReference type="GO" id="GO:0005930">
    <property type="term" value="C:axoneme"/>
    <property type="evidence" value="ECO:0007669"/>
    <property type="project" value="TreeGrafter"/>
</dbReference>
<keyword evidence="3 7" id="KW-0175">Coiled coil</keyword>
<proteinExistence type="inferred from homology"/>
<evidence type="ECO:0000256" key="4">
    <source>
        <dbReference type="ARBA" id="ARBA00023273"/>
    </source>
</evidence>
<evidence type="ECO:0000313" key="10">
    <source>
        <dbReference type="Proteomes" id="UP001165289"/>
    </source>
</evidence>
<dbReference type="GO" id="GO:0036064">
    <property type="term" value="C:ciliary basal body"/>
    <property type="evidence" value="ECO:0007669"/>
    <property type="project" value="TreeGrafter"/>
</dbReference>
<evidence type="ECO:0000256" key="7">
    <source>
        <dbReference type="SAM" id="Coils"/>
    </source>
</evidence>
<dbReference type="PANTHER" id="PTHR15654:SF2">
    <property type="entry name" value="COILED-COIL DOMAIN-CONTAINING PROTEIN 113"/>
    <property type="match status" value="1"/>
</dbReference>
<dbReference type="AlphaFoldDB" id="A0AAV7JRU7"/>
<accession>A0AAV7JRU7</accession>
<keyword evidence="4" id="KW-0966">Cell projection</keyword>
<keyword evidence="2" id="KW-0970">Cilium biogenesis/degradation</keyword>
<comment type="subcellular location">
    <subcellularLocation>
        <location evidence="1">Cell projection</location>
        <location evidence="1">Cilium</location>
    </subcellularLocation>
</comment>
<dbReference type="Pfam" id="PF13870">
    <property type="entry name" value="CCDC113_CCDC96_CC"/>
    <property type="match status" value="1"/>
</dbReference>
<name>A0AAV7JRU7_9METZ</name>
<organism evidence="9 10">
    <name type="scientific">Oopsacas minuta</name>
    <dbReference type="NCBI Taxonomy" id="111878"/>
    <lineage>
        <taxon>Eukaryota</taxon>
        <taxon>Metazoa</taxon>
        <taxon>Porifera</taxon>
        <taxon>Hexactinellida</taxon>
        <taxon>Hexasterophora</taxon>
        <taxon>Lyssacinosida</taxon>
        <taxon>Leucopsacidae</taxon>
        <taxon>Oopsacas</taxon>
    </lineage>
</organism>
<keyword evidence="10" id="KW-1185">Reference proteome</keyword>
<dbReference type="EMBL" id="JAKMXF010000302">
    <property type="protein sequence ID" value="KAI6651718.1"/>
    <property type="molecule type" value="Genomic_DNA"/>
</dbReference>
<evidence type="ECO:0000259" key="8">
    <source>
        <dbReference type="Pfam" id="PF13870"/>
    </source>
</evidence>
<dbReference type="InterPro" id="IPR051885">
    <property type="entry name" value="CC_CF"/>
</dbReference>
<sequence>MTEPKSQNLPSISRADAIYQIKQRKRRITNISNENKMFSNYLKRVEPSESVTNRSMVVQKTSVGDFTKLGRKKSKPTRISVEVLHLSAEQKCDIATSELEEIFKHIELMKEDSEKKIDAHHAIIEEAEIALSELKKSGHEYERLIAQGAVSKHTGKVMGEKIAKYFEDKVKNRDSYIEKLRLKNSAMRGRIQKVKVHLRQKEEMGEVLHQVDFDQLDIEHKQDMERIMELYEELVKYKLAAGNANQVLSSFKKKLNTLTNESDELKNGIQQRSDILDKLKAEFTVAERDREEANEINITLRQKLSYYRAPEVMDYVKRIASLEELQRVVGSWERKVEIAEMTLKANRSQWKRLLVQTQLKNPWNALSRSTL</sequence>
<dbReference type="GO" id="GO:0060271">
    <property type="term" value="P:cilium assembly"/>
    <property type="evidence" value="ECO:0007669"/>
    <property type="project" value="TreeGrafter"/>
</dbReference>
<evidence type="ECO:0000256" key="6">
    <source>
        <dbReference type="ARBA" id="ARBA00044798"/>
    </source>
</evidence>
<comment type="similarity">
    <text evidence="5">Belongs to the CFAP263 family.</text>
</comment>
<gene>
    <name evidence="9" type="ORF">LOD99_4966</name>
</gene>
<evidence type="ECO:0000256" key="3">
    <source>
        <dbReference type="ARBA" id="ARBA00023054"/>
    </source>
</evidence>
<evidence type="ECO:0000256" key="2">
    <source>
        <dbReference type="ARBA" id="ARBA00022794"/>
    </source>
</evidence>
<evidence type="ECO:0000313" key="9">
    <source>
        <dbReference type="EMBL" id="KAI6651718.1"/>
    </source>
</evidence>
<dbReference type="Proteomes" id="UP001165289">
    <property type="component" value="Unassembled WGS sequence"/>
</dbReference>
<feature type="domain" description="CCDC113/CCDC96 coiled-coil" evidence="8">
    <location>
        <begin position="171"/>
        <end position="344"/>
    </location>
</feature>
<evidence type="ECO:0000256" key="5">
    <source>
        <dbReference type="ARBA" id="ARBA00044506"/>
    </source>
</evidence>
<dbReference type="InterPro" id="IPR025254">
    <property type="entry name" value="CCDC113/CCDC96_CC"/>
</dbReference>
<evidence type="ECO:0000256" key="1">
    <source>
        <dbReference type="ARBA" id="ARBA00004138"/>
    </source>
</evidence>
<protein>
    <recommendedName>
        <fullName evidence="6">Cilia- and flagella-associated protein 263</fullName>
    </recommendedName>
</protein>
<feature type="coiled-coil region" evidence="7">
    <location>
        <begin position="248"/>
        <end position="296"/>
    </location>
</feature>
<reference evidence="9 10" key="1">
    <citation type="journal article" date="2023" name="BMC Biol.">
        <title>The compact genome of the sponge Oopsacas minuta (Hexactinellida) is lacking key metazoan core genes.</title>
        <authorList>
            <person name="Santini S."/>
            <person name="Schenkelaars Q."/>
            <person name="Jourda C."/>
            <person name="Duchesne M."/>
            <person name="Belahbib H."/>
            <person name="Rocher C."/>
            <person name="Selva M."/>
            <person name="Riesgo A."/>
            <person name="Vervoort M."/>
            <person name="Leys S.P."/>
            <person name="Kodjabachian L."/>
            <person name="Le Bivic A."/>
            <person name="Borchiellini C."/>
            <person name="Claverie J.M."/>
            <person name="Renard E."/>
        </authorList>
    </citation>
    <scope>NUCLEOTIDE SEQUENCE [LARGE SCALE GENOMIC DNA]</scope>
    <source>
        <strain evidence="9">SPO-2</strain>
    </source>
</reference>
<dbReference type="PANTHER" id="PTHR15654">
    <property type="entry name" value="COILED-COIL DOMAIN-CONTAINING PROTEIN 113-RELATED"/>
    <property type="match status" value="1"/>
</dbReference>
<comment type="caution">
    <text evidence="9">The sequence shown here is derived from an EMBL/GenBank/DDBJ whole genome shotgun (WGS) entry which is preliminary data.</text>
</comment>